<proteinExistence type="predicted"/>
<organism evidence="1 2">
    <name type="scientific">Aeromicrobium marinum DSM 15272</name>
    <dbReference type="NCBI Taxonomy" id="585531"/>
    <lineage>
        <taxon>Bacteria</taxon>
        <taxon>Bacillati</taxon>
        <taxon>Actinomycetota</taxon>
        <taxon>Actinomycetes</taxon>
        <taxon>Propionibacteriales</taxon>
        <taxon>Nocardioidaceae</taxon>
        <taxon>Aeromicrobium</taxon>
    </lineage>
</organism>
<reference evidence="1" key="1">
    <citation type="submission" date="2010-08" db="EMBL/GenBank/DDBJ databases">
        <authorList>
            <person name="Muzny D."/>
            <person name="Qin X."/>
            <person name="Buhay C."/>
            <person name="Dugan-Rocha S."/>
            <person name="Ding Y."/>
            <person name="Chen G."/>
            <person name="Hawes A."/>
            <person name="Holder M."/>
            <person name="Jhangiani S."/>
            <person name="Johnson A."/>
            <person name="Khan Z."/>
            <person name="Li Z."/>
            <person name="Liu W."/>
            <person name="Liu X."/>
            <person name="Perez L."/>
            <person name="Shen H."/>
            <person name="Wang Q."/>
            <person name="Watt J."/>
            <person name="Xi L."/>
            <person name="Xin Y."/>
            <person name="Zhou J."/>
            <person name="Deng J."/>
            <person name="Jiang H."/>
            <person name="Liu Y."/>
            <person name="Qu J."/>
            <person name="Song X.-Z."/>
            <person name="Zhang L."/>
            <person name="Villasana D."/>
            <person name="Johnson A."/>
            <person name="Liu J."/>
            <person name="Liyanage D."/>
            <person name="Lorensuhewa L."/>
            <person name="Robinson T."/>
            <person name="Song A."/>
            <person name="Song B.-B."/>
            <person name="Dinh H."/>
            <person name="Thornton R."/>
            <person name="Coyle M."/>
            <person name="Francisco L."/>
            <person name="Jackson L."/>
            <person name="Javaid M."/>
            <person name="Korchina V."/>
            <person name="Kovar C."/>
            <person name="Mata R."/>
            <person name="Mathew T."/>
            <person name="Ngo R."/>
            <person name="Nguyen L."/>
            <person name="Nguyen N."/>
            <person name="Okwuonu G."/>
            <person name="Ongeri F."/>
            <person name="Pham C."/>
            <person name="Simmons D."/>
            <person name="Wilczek-Boney K."/>
            <person name="Hale W."/>
            <person name="Jakkamsetti A."/>
            <person name="Pham P."/>
            <person name="Ruth R."/>
            <person name="San Lucas F."/>
            <person name="Warren J."/>
            <person name="Zhang J."/>
            <person name="Zhao Z."/>
            <person name="Zhou C."/>
            <person name="Zhu D."/>
            <person name="Lee S."/>
            <person name="Bess C."/>
            <person name="Blankenburg K."/>
            <person name="Forbes L."/>
            <person name="Fu Q."/>
            <person name="Gubbala S."/>
            <person name="Hirani K."/>
            <person name="Jayaseelan J.C."/>
            <person name="Lara F."/>
            <person name="Munidasa M."/>
            <person name="Palculict T."/>
            <person name="Patil S."/>
            <person name="Pu L.-L."/>
            <person name="Saada N."/>
            <person name="Tang L."/>
            <person name="Weissenberger G."/>
            <person name="Zhu Y."/>
            <person name="Hemphill L."/>
            <person name="Shang Y."/>
            <person name="Youmans B."/>
            <person name="Ayvaz T."/>
            <person name="Ross M."/>
            <person name="Santibanez J."/>
            <person name="Aqrawi P."/>
            <person name="Gross S."/>
            <person name="Joshi V."/>
            <person name="Fowler G."/>
            <person name="Nazareth L."/>
            <person name="Reid J."/>
            <person name="Worley K."/>
            <person name="Petrosino J."/>
            <person name="Highlander S."/>
            <person name="Gibbs R."/>
        </authorList>
    </citation>
    <scope>NUCLEOTIDE SEQUENCE [LARGE SCALE GENOMIC DNA]</scope>
    <source>
        <strain evidence="1">DSM 15272</strain>
    </source>
</reference>
<evidence type="ECO:0000313" key="1">
    <source>
        <dbReference type="EMBL" id="EFQ82732.1"/>
    </source>
</evidence>
<dbReference type="AlphaFoldDB" id="E2SE05"/>
<dbReference type="EMBL" id="ACLF03000006">
    <property type="protein sequence ID" value="EFQ82732.1"/>
    <property type="molecule type" value="Genomic_DNA"/>
</dbReference>
<protein>
    <submittedName>
        <fullName evidence="1">Uncharacterized protein</fullName>
    </submittedName>
</protein>
<dbReference type="eggNOG" id="COG2197">
    <property type="taxonomic scope" value="Bacteria"/>
</dbReference>
<dbReference type="HOGENOM" id="CLU_068865_0_0_11"/>
<dbReference type="Proteomes" id="UP000003111">
    <property type="component" value="Unassembled WGS sequence"/>
</dbReference>
<name>E2SE05_9ACTN</name>
<gene>
    <name evidence="1" type="ORF">HMPREF0063_11941</name>
</gene>
<keyword evidence="2" id="KW-1185">Reference proteome</keyword>
<comment type="caution">
    <text evidence="1">The sequence shown here is derived from an EMBL/GenBank/DDBJ whole genome shotgun (WGS) entry which is preliminary data.</text>
</comment>
<accession>E2SE05</accession>
<evidence type="ECO:0000313" key="2">
    <source>
        <dbReference type="Proteomes" id="UP000003111"/>
    </source>
</evidence>
<sequence>MGWKRVARSAGLSPSTVWKLIYGDPSRGQVPSKRVRPATAEKLLAVELDLAAGAIVPSIGTARRIQALVAIGWSQSKIAAQIGMNRSNFGPLAHGRRDVTAGTAAAVRKIYDELSMTPAPVSLVHERSSVSRSLRFAAVAGWVTPLAWDDDTIDDPAAVPQVGAPARRDLVEDYDWLVENGESRWSALQILGVTQSAIDHARRRQTAAA</sequence>
<dbReference type="STRING" id="585531.HMPREF0063_11941"/>